<dbReference type="EMBL" id="PDNW01000029">
    <property type="protein sequence ID" value="PLC48051.1"/>
    <property type="molecule type" value="Genomic_DNA"/>
</dbReference>
<evidence type="ECO:0000256" key="4">
    <source>
        <dbReference type="ARBA" id="ARBA00022989"/>
    </source>
</evidence>
<gene>
    <name evidence="7" type="ORF">CR159_20205</name>
</gene>
<keyword evidence="4 6" id="KW-1133">Transmembrane helix</keyword>
<keyword evidence="8" id="KW-1185">Reference proteome</keyword>
<feature type="transmembrane region" description="Helical" evidence="6">
    <location>
        <begin position="291"/>
        <end position="314"/>
    </location>
</feature>
<reference evidence="7 8" key="1">
    <citation type="submission" date="2017-10" db="EMBL/GenBank/DDBJ databases">
        <title>Two draft genome sequences of Pusillimonas sp. strains isolated from a nitrate- and radionuclide-contaminated groundwater in Russia.</title>
        <authorList>
            <person name="Grouzdev D.S."/>
            <person name="Tourova T.P."/>
            <person name="Goeva M.A."/>
            <person name="Babich T.L."/>
            <person name="Sokolova D.S."/>
            <person name="Abdullin R."/>
            <person name="Poltaraus A.B."/>
            <person name="Toshchakov S.V."/>
            <person name="Nazina T.N."/>
        </authorList>
    </citation>
    <scope>NUCLEOTIDE SEQUENCE [LARGE SCALE GENOMIC DNA]</scope>
    <source>
        <strain evidence="7 8">JR1/69-3-13</strain>
    </source>
</reference>
<evidence type="ECO:0000313" key="7">
    <source>
        <dbReference type="EMBL" id="PLC48051.1"/>
    </source>
</evidence>
<feature type="transmembrane region" description="Helical" evidence="6">
    <location>
        <begin position="217"/>
        <end position="236"/>
    </location>
</feature>
<dbReference type="InterPro" id="IPR022791">
    <property type="entry name" value="L-PG_synthase/AglD"/>
</dbReference>
<evidence type="ECO:0000256" key="3">
    <source>
        <dbReference type="ARBA" id="ARBA00022692"/>
    </source>
</evidence>
<evidence type="ECO:0000256" key="1">
    <source>
        <dbReference type="ARBA" id="ARBA00004651"/>
    </source>
</evidence>
<feature type="transmembrane region" description="Helical" evidence="6">
    <location>
        <begin position="7"/>
        <end position="25"/>
    </location>
</feature>
<evidence type="ECO:0000313" key="8">
    <source>
        <dbReference type="Proteomes" id="UP000234190"/>
    </source>
</evidence>
<feature type="transmembrane region" description="Helical" evidence="6">
    <location>
        <begin position="146"/>
        <end position="172"/>
    </location>
</feature>
<dbReference type="NCBIfam" id="TIGR00374">
    <property type="entry name" value="flippase-like domain"/>
    <property type="match status" value="1"/>
</dbReference>
<protein>
    <submittedName>
        <fullName evidence="7">Lysylphosphatidylglycerol synthetase</fullName>
    </submittedName>
</protein>
<comment type="subcellular location">
    <subcellularLocation>
        <location evidence="1">Cell membrane</location>
        <topology evidence="1">Multi-pass membrane protein</topology>
    </subcellularLocation>
</comment>
<dbReference type="PANTHER" id="PTHR39087">
    <property type="entry name" value="UPF0104 MEMBRANE PROTEIN MJ1595"/>
    <property type="match status" value="1"/>
</dbReference>
<dbReference type="Pfam" id="PF03706">
    <property type="entry name" value="LPG_synthase_TM"/>
    <property type="match status" value="1"/>
</dbReference>
<sequence length="328" mass="35877">MKKIIRLIVGVILAGVFLWLIFRHLSLDEIKEAFSEANLSWIGLAVIVFFIGYACRIERWRLMLIQNNPALQWRQCAGPLMASVAANNVLPFRAGDVLRAFGFNRRLGINAATSFTTLFVERLLDLLMVVSFLGLALAYFGMESSAFIGVGAGFLLAAGAAILFLLLFPAFFKPFAYWLGRTISSFLPGLGKKMNDEFHKVFTALEHTSSGHTMPRLVLWSVLAWLAEGFVFWLTAMSLPSVANHLAAWLALPVGTLATVIPGTPGYVGTFDYFTAKAMTSLGNPAAASTAYAFLLHAVLWLPPTIAGGVYLLVNPIKKQEKTKALSP</sequence>
<feature type="transmembrane region" description="Helical" evidence="6">
    <location>
        <begin position="37"/>
        <end position="55"/>
    </location>
</feature>
<keyword evidence="5 6" id="KW-0472">Membrane</keyword>
<keyword evidence="3 6" id="KW-0812">Transmembrane</keyword>
<dbReference type="PANTHER" id="PTHR39087:SF2">
    <property type="entry name" value="UPF0104 MEMBRANE PROTEIN MJ1595"/>
    <property type="match status" value="1"/>
</dbReference>
<feature type="transmembrane region" description="Helical" evidence="6">
    <location>
        <begin position="123"/>
        <end position="140"/>
    </location>
</feature>
<name>A0A2N4TZ60_9BURK</name>
<accession>A0A2N4TZ60</accession>
<comment type="caution">
    <text evidence="7">The sequence shown here is derived from an EMBL/GenBank/DDBJ whole genome shotgun (WGS) entry which is preliminary data.</text>
</comment>
<dbReference type="RefSeq" id="WP_102075753.1">
    <property type="nucleotide sequence ID" value="NZ_PDNW01000029.1"/>
</dbReference>
<evidence type="ECO:0000256" key="6">
    <source>
        <dbReference type="SAM" id="Phobius"/>
    </source>
</evidence>
<keyword evidence="2" id="KW-1003">Cell membrane</keyword>
<evidence type="ECO:0000256" key="2">
    <source>
        <dbReference type="ARBA" id="ARBA00022475"/>
    </source>
</evidence>
<dbReference type="Proteomes" id="UP000234190">
    <property type="component" value="Unassembled WGS sequence"/>
</dbReference>
<proteinExistence type="predicted"/>
<evidence type="ECO:0000256" key="5">
    <source>
        <dbReference type="ARBA" id="ARBA00023136"/>
    </source>
</evidence>
<dbReference type="GO" id="GO:0005886">
    <property type="term" value="C:plasma membrane"/>
    <property type="evidence" value="ECO:0007669"/>
    <property type="project" value="UniProtKB-SubCell"/>
</dbReference>
<dbReference type="OrthoDB" id="5242769at2"/>
<dbReference type="AlphaFoldDB" id="A0A2N4TZ60"/>
<organism evidence="7 8">
    <name type="scientific">Pollutimonas subterranea</name>
    <dbReference type="NCBI Taxonomy" id="2045210"/>
    <lineage>
        <taxon>Bacteria</taxon>
        <taxon>Pseudomonadati</taxon>
        <taxon>Pseudomonadota</taxon>
        <taxon>Betaproteobacteria</taxon>
        <taxon>Burkholderiales</taxon>
        <taxon>Alcaligenaceae</taxon>
        <taxon>Pollutimonas</taxon>
    </lineage>
</organism>